<dbReference type="AlphaFoldDB" id="A0A6M1TE96"/>
<name>A0A6M1TE96_9BACT</name>
<gene>
    <name evidence="1" type="ORF">G3569_01435</name>
</gene>
<protein>
    <recommendedName>
        <fullName evidence="3">PKD domain-containing protein</fullName>
    </recommendedName>
</protein>
<keyword evidence="2" id="KW-1185">Reference proteome</keyword>
<sequence>MKYFVTVIAVITSVFLIQGCSSSPSGSGKSSNPPTLDAVIDYSPTTPETNAEVTMDAGNSKDDQNIGYDIQWSLTTKPANSTVTFSNTTQSKMKFTPDVAGDYEVKLEIENSSEGVTDDATKVLSVISSESTVELEGDINTDSTLTDIFTDPSVPDYLVVGDLDVHAKLTVDPGVVIHFEENLGLKVATDGILSAVGTSGNGIIFTGASQSTNGFWKGINIHSNTVENAIKYAEISYGGSKSAGTYFEAANLTIDQAKVQLANTKISNSGMFGIQTRRSGSEFAMENMEFSSNDDEHAYVHISQLGYFDSGSSFDGGYVEAFGGSTKANMDISVLNGAKYSILDHVGFDHVVTIDAGTEIEFIADAGIKVGNNGVIKAVGEANNKIVFTGTVKTPGAWRGIFVGSPSVENIFKHVEISYGGSTNMATYFGKTNMVIDRAQVELDNVSITGSAGYGIQTRRNGSAFTVSNASFDNNQDSHMLIHPTQVDFVDNQTNFNGGDVEVYGGDTEATGSETWSNLNNGTYYFSSSVSIEKDVTIEAGTLFEMGTDVRLLVSGGNDQGVIKAIGTSSNPITFTGRSKAKGAWRGILISSGSVDNEMDHVLIEYGGSSDLATYMPAGNLGIYNKAYLTISNADIENSDNYGIMLRESRSATMGGSNISYSNNTNDDFYDY</sequence>
<comment type="caution">
    <text evidence="1">The sequence shown here is derived from an EMBL/GenBank/DDBJ whole genome shotgun (WGS) entry which is preliminary data.</text>
</comment>
<accession>A0A6M1TE96</accession>
<dbReference type="PROSITE" id="PS51257">
    <property type="entry name" value="PROKAR_LIPOPROTEIN"/>
    <property type="match status" value="1"/>
</dbReference>
<evidence type="ECO:0000313" key="2">
    <source>
        <dbReference type="Proteomes" id="UP000479132"/>
    </source>
</evidence>
<organism evidence="1 2">
    <name type="scientific">Fodinibius halophilus</name>
    <dbReference type="NCBI Taxonomy" id="1736908"/>
    <lineage>
        <taxon>Bacteria</taxon>
        <taxon>Pseudomonadati</taxon>
        <taxon>Balneolota</taxon>
        <taxon>Balneolia</taxon>
        <taxon>Balneolales</taxon>
        <taxon>Balneolaceae</taxon>
        <taxon>Fodinibius</taxon>
    </lineage>
</organism>
<dbReference type="InterPro" id="IPR011050">
    <property type="entry name" value="Pectin_lyase_fold/virulence"/>
</dbReference>
<dbReference type="Proteomes" id="UP000479132">
    <property type="component" value="Unassembled WGS sequence"/>
</dbReference>
<proteinExistence type="predicted"/>
<dbReference type="InterPro" id="IPR013783">
    <property type="entry name" value="Ig-like_fold"/>
</dbReference>
<dbReference type="RefSeq" id="WP_165265329.1">
    <property type="nucleotide sequence ID" value="NZ_JAALLS010000001.1"/>
</dbReference>
<evidence type="ECO:0008006" key="3">
    <source>
        <dbReference type="Google" id="ProtNLM"/>
    </source>
</evidence>
<evidence type="ECO:0000313" key="1">
    <source>
        <dbReference type="EMBL" id="NGP87000.1"/>
    </source>
</evidence>
<reference evidence="1 2" key="1">
    <citation type="submission" date="2020-02" db="EMBL/GenBank/DDBJ databases">
        <title>Aliifodinibius halophilus 2W32, complete genome.</title>
        <authorList>
            <person name="Li Y."/>
            <person name="Wu S."/>
        </authorList>
    </citation>
    <scope>NUCLEOTIDE SEQUENCE [LARGE SCALE GENOMIC DNA]</scope>
    <source>
        <strain evidence="1 2">2W32</strain>
    </source>
</reference>
<dbReference type="SUPFAM" id="SSF51126">
    <property type="entry name" value="Pectin lyase-like"/>
    <property type="match status" value="1"/>
</dbReference>
<dbReference type="EMBL" id="JAALLS010000001">
    <property type="protein sequence ID" value="NGP87000.1"/>
    <property type="molecule type" value="Genomic_DNA"/>
</dbReference>
<dbReference type="Gene3D" id="2.60.40.10">
    <property type="entry name" value="Immunoglobulins"/>
    <property type="match status" value="1"/>
</dbReference>